<evidence type="ECO:0000313" key="7">
    <source>
        <dbReference type="EMBL" id="KAK2571529.1"/>
    </source>
</evidence>
<proteinExistence type="predicted"/>
<dbReference type="GO" id="GO:0009097">
    <property type="term" value="P:isoleucine biosynthetic process"/>
    <property type="evidence" value="ECO:0007669"/>
    <property type="project" value="TreeGrafter"/>
</dbReference>
<dbReference type="AlphaFoldDB" id="A0AAD9R1P8"/>
<evidence type="ECO:0000256" key="1">
    <source>
        <dbReference type="ARBA" id="ARBA00001933"/>
    </source>
</evidence>
<evidence type="ECO:0000259" key="6">
    <source>
        <dbReference type="Pfam" id="PF00291"/>
    </source>
</evidence>
<reference evidence="7" key="2">
    <citation type="journal article" date="2023" name="Science">
        <title>Genomic signatures of disease resistance in endangered staghorn corals.</title>
        <authorList>
            <person name="Vollmer S.V."/>
            <person name="Selwyn J.D."/>
            <person name="Despard B.A."/>
            <person name="Roesel C.L."/>
        </authorList>
    </citation>
    <scope>NUCLEOTIDE SEQUENCE</scope>
    <source>
        <strain evidence="7">K2</strain>
    </source>
</reference>
<evidence type="ECO:0000256" key="2">
    <source>
        <dbReference type="ARBA" id="ARBA00022898"/>
    </source>
</evidence>
<dbReference type="Proteomes" id="UP001249851">
    <property type="component" value="Unassembled WGS sequence"/>
</dbReference>
<keyword evidence="3" id="KW-0456">Lyase</keyword>
<dbReference type="InterPro" id="IPR036052">
    <property type="entry name" value="TrpB-like_PALP_sf"/>
</dbReference>
<dbReference type="GO" id="GO:0006565">
    <property type="term" value="P:L-serine catabolic process"/>
    <property type="evidence" value="ECO:0007669"/>
    <property type="project" value="TreeGrafter"/>
</dbReference>
<dbReference type="PANTHER" id="PTHR48078:SF14">
    <property type="entry name" value="L-SERINE AMMONIA-LYASE"/>
    <property type="match status" value="1"/>
</dbReference>
<dbReference type="GO" id="GO:0003941">
    <property type="term" value="F:L-serine ammonia-lyase activity"/>
    <property type="evidence" value="ECO:0007669"/>
    <property type="project" value="TreeGrafter"/>
</dbReference>
<reference evidence="7" key="1">
    <citation type="journal article" date="2023" name="G3 (Bethesda)">
        <title>Whole genome assembly and annotation of the endangered Caribbean coral Acropora cervicornis.</title>
        <authorList>
            <person name="Selwyn J.D."/>
            <person name="Vollmer S.V."/>
        </authorList>
    </citation>
    <scope>NUCLEOTIDE SEQUENCE</scope>
    <source>
        <strain evidence="7">K2</strain>
    </source>
</reference>
<feature type="domain" description="Tryptophan synthase beta chain-like PALP" evidence="6">
    <location>
        <begin position="14"/>
        <end position="184"/>
    </location>
</feature>
<evidence type="ECO:0000313" key="8">
    <source>
        <dbReference type="Proteomes" id="UP001249851"/>
    </source>
</evidence>
<comment type="cofactor">
    <cofactor evidence="1">
        <name>pyridoxal 5'-phosphate</name>
        <dbReference type="ChEBI" id="CHEBI:597326"/>
    </cofactor>
</comment>
<dbReference type="GO" id="GO:0006567">
    <property type="term" value="P:L-threonine catabolic process"/>
    <property type="evidence" value="ECO:0007669"/>
    <property type="project" value="TreeGrafter"/>
</dbReference>
<evidence type="ECO:0000256" key="5">
    <source>
        <dbReference type="ARBA" id="ARBA00042605"/>
    </source>
</evidence>
<keyword evidence="8" id="KW-1185">Reference proteome</keyword>
<protein>
    <recommendedName>
        <fullName evidence="4">L-serine deaminase</fullName>
    </recommendedName>
    <alternativeName>
        <fullName evidence="5">L-threonine dehydratase</fullName>
    </alternativeName>
</protein>
<keyword evidence="2" id="KW-0663">Pyridoxal phosphate</keyword>
<evidence type="ECO:0000256" key="3">
    <source>
        <dbReference type="ARBA" id="ARBA00023239"/>
    </source>
</evidence>
<dbReference type="SUPFAM" id="SSF53686">
    <property type="entry name" value="Tryptophan synthase beta subunit-like PLP-dependent enzymes"/>
    <property type="match status" value="1"/>
</dbReference>
<dbReference type="PANTHER" id="PTHR48078">
    <property type="entry name" value="THREONINE DEHYDRATASE, MITOCHONDRIAL-RELATED"/>
    <property type="match status" value="1"/>
</dbReference>
<comment type="caution">
    <text evidence="7">The sequence shown here is derived from an EMBL/GenBank/DDBJ whole genome shotgun (WGS) entry which is preliminary data.</text>
</comment>
<dbReference type="Pfam" id="PF00291">
    <property type="entry name" value="PALP"/>
    <property type="match status" value="1"/>
</dbReference>
<dbReference type="InterPro" id="IPR001926">
    <property type="entry name" value="TrpB-like_PALP"/>
</dbReference>
<accession>A0AAD9R1P8</accession>
<name>A0AAD9R1P8_ACRCE</name>
<dbReference type="GO" id="GO:0004794">
    <property type="term" value="F:threonine deaminase activity"/>
    <property type="evidence" value="ECO:0007669"/>
    <property type="project" value="TreeGrafter"/>
</dbReference>
<dbReference type="Gene3D" id="3.40.50.1100">
    <property type="match status" value="1"/>
</dbReference>
<gene>
    <name evidence="7" type="ORF">P5673_004135</name>
</gene>
<dbReference type="InterPro" id="IPR050147">
    <property type="entry name" value="Ser/Thr_Dehydratase"/>
</dbReference>
<dbReference type="EMBL" id="JARQWQ010000006">
    <property type="protein sequence ID" value="KAK2571529.1"/>
    <property type="molecule type" value="Genomic_DNA"/>
</dbReference>
<organism evidence="7 8">
    <name type="scientific">Acropora cervicornis</name>
    <name type="common">Staghorn coral</name>
    <dbReference type="NCBI Taxonomy" id="6130"/>
    <lineage>
        <taxon>Eukaryota</taxon>
        <taxon>Metazoa</taxon>
        <taxon>Cnidaria</taxon>
        <taxon>Anthozoa</taxon>
        <taxon>Hexacorallia</taxon>
        <taxon>Scleractinia</taxon>
        <taxon>Astrocoeniina</taxon>
        <taxon>Acroporidae</taxon>
        <taxon>Acropora</taxon>
    </lineage>
</organism>
<sequence>MPKEEIIPALEQHVAEEGMYPLHPFDDLHLIAGMASVAIEILDEIPQPDVVVVCCGGGGLLSGVAAGFKLKGCESTRIYGVQPEAAPSMYLSKQQGHVVGVKSTNTIASGLAPPRAGEKTLRHVLEFVEDIILVSEDELKRAVKTFFNTGLVVEPAGAAAFAALQSNKIPDLSPESCVVAIVTGGNITPEELMDIYS</sequence>
<evidence type="ECO:0000256" key="4">
    <source>
        <dbReference type="ARBA" id="ARBA00041766"/>
    </source>
</evidence>